<reference evidence="3 4" key="1">
    <citation type="submission" date="2020-08" db="EMBL/GenBank/DDBJ databases">
        <title>Croceimicrobium hydrocarbonivorans gen. nov., sp. nov., a novel marine bacterium isolated from a bacterial consortium that degrades polyethylene terephthalate.</title>
        <authorList>
            <person name="Liu R."/>
        </authorList>
    </citation>
    <scope>NUCLEOTIDE SEQUENCE [LARGE SCALE GENOMIC DNA]</scope>
    <source>
        <strain evidence="3 4">A20-9</strain>
    </source>
</reference>
<keyword evidence="2" id="KW-0175">Coiled coil</keyword>
<dbReference type="Gene3D" id="3.40.50.720">
    <property type="entry name" value="NAD(P)-binding Rossmann-like Domain"/>
    <property type="match status" value="1"/>
</dbReference>
<evidence type="ECO:0000256" key="2">
    <source>
        <dbReference type="SAM" id="Coils"/>
    </source>
</evidence>
<dbReference type="InterPro" id="IPR002347">
    <property type="entry name" value="SDR_fam"/>
</dbReference>
<organism evidence="3 4">
    <name type="scientific">Croceimicrobium hydrocarbonivorans</name>
    <dbReference type="NCBI Taxonomy" id="2761580"/>
    <lineage>
        <taxon>Bacteria</taxon>
        <taxon>Pseudomonadati</taxon>
        <taxon>Bacteroidota</taxon>
        <taxon>Flavobacteriia</taxon>
        <taxon>Flavobacteriales</taxon>
        <taxon>Owenweeksiaceae</taxon>
        <taxon>Croceimicrobium</taxon>
    </lineage>
</organism>
<dbReference type="PRINTS" id="PR00081">
    <property type="entry name" value="GDHRDH"/>
</dbReference>
<evidence type="ECO:0000256" key="1">
    <source>
        <dbReference type="ARBA" id="ARBA00006484"/>
    </source>
</evidence>
<sequence>MKNISLITGGAGGMGLASAKIIGKDHYLILCDLNQDRLRKAQQELAELDIESETLICDVSDQRSVEEAIVYAAGKGHLASVIHTAGVSPQMGKADLIMKINALGTIYITEAFLKLAKPESVLINIASMAGYLIPSLILPKRGYKYAFNDQATFFKKMMSRVNLFPKKQRAGLSYSISKNFVSWYSKKSAAQFGAKGARILSISPGSFDTDMGRLEEKSGSAAMLGMAAIKRFGKPEEIAELIAFMASTKQGYTTGIDIPCDGGVTAGYSAKAMKKALANKKH</sequence>
<evidence type="ECO:0000313" key="3">
    <source>
        <dbReference type="EMBL" id="QNR24414.1"/>
    </source>
</evidence>
<dbReference type="Pfam" id="PF13561">
    <property type="entry name" value="adh_short_C2"/>
    <property type="match status" value="1"/>
</dbReference>
<dbReference type="AlphaFoldDB" id="A0A7H0VFB6"/>
<keyword evidence="4" id="KW-1185">Reference proteome</keyword>
<proteinExistence type="inferred from homology"/>
<evidence type="ECO:0000313" key="4">
    <source>
        <dbReference type="Proteomes" id="UP000516305"/>
    </source>
</evidence>
<name>A0A7H0VFB6_9FLAO</name>
<protein>
    <submittedName>
        <fullName evidence="3">SDR family oxidoreductase</fullName>
    </submittedName>
</protein>
<feature type="coiled-coil region" evidence="2">
    <location>
        <begin position="31"/>
        <end position="58"/>
    </location>
</feature>
<dbReference type="Pfam" id="PF00106">
    <property type="entry name" value="adh_short"/>
    <property type="match status" value="1"/>
</dbReference>
<dbReference type="EMBL" id="CP060139">
    <property type="protein sequence ID" value="QNR24414.1"/>
    <property type="molecule type" value="Genomic_DNA"/>
</dbReference>
<gene>
    <name evidence="3" type="ORF">H4K34_00825</name>
</gene>
<dbReference type="InterPro" id="IPR036291">
    <property type="entry name" value="NAD(P)-bd_dom_sf"/>
</dbReference>
<accession>A0A7H0VFB6</accession>
<dbReference type="Proteomes" id="UP000516305">
    <property type="component" value="Chromosome"/>
</dbReference>
<dbReference type="SUPFAM" id="SSF51735">
    <property type="entry name" value="NAD(P)-binding Rossmann-fold domains"/>
    <property type="match status" value="1"/>
</dbReference>
<comment type="similarity">
    <text evidence="1">Belongs to the short-chain dehydrogenases/reductases (SDR) family.</text>
</comment>
<dbReference type="KEGG" id="chyd:H4K34_00825"/>
<dbReference type="RefSeq" id="WP_210758941.1">
    <property type="nucleotide sequence ID" value="NZ_CP060139.1"/>
</dbReference>
<dbReference type="GO" id="GO:0016616">
    <property type="term" value="F:oxidoreductase activity, acting on the CH-OH group of donors, NAD or NADP as acceptor"/>
    <property type="evidence" value="ECO:0007669"/>
    <property type="project" value="TreeGrafter"/>
</dbReference>
<dbReference type="PANTHER" id="PTHR42760">
    <property type="entry name" value="SHORT-CHAIN DEHYDROGENASES/REDUCTASES FAMILY MEMBER"/>
    <property type="match status" value="1"/>
</dbReference>
<dbReference type="CDD" id="cd05233">
    <property type="entry name" value="SDR_c"/>
    <property type="match status" value="1"/>
</dbReference>